<comment type="caution">
    <text evidence="8">The sequence shown here is derived from an EMBL/GenBank/DDBJ whole genome shotgun (WGS) entry which is preliminary data.</text>
</comment>
<comment type="cofactor">
    <cofactor evidence="1">
        <name>Fe(3+)</name>
        <dbReference type="ChEBI" id="CHEBI:29034"/>
    </cofactor>
</comment>
<dbReference type="EMBL" id="CALTRL010005729">
    <property type="protein sequence ID" value="CAH7685541.1"/>
    <property type="molecule type" value="Genomic_DNA"/>
</dbReference>
<accession>A0AAV0BF40</accession>
<name>A0AAV0BF40_PHAPC</name>
<dbReference type="PANTHER" id="PTHR33711">
    <property type="entry name" value="DIOXYGENASE, PUTATIVE (AFU_ORTHOLOGUE AFUA_2G02910)-RELATED"/>
    <property type="match status" value="1"/>
</dbReference>
<evidence type="ECO:0000313" key="8">
    <source>
        <dbReference type="EMBL" id="CAH7685541.1"/>
    </source>
</evidence>
<reference evidence="8" key="1">
    <citation type="submission" date="2022-06" db="EMBL/GenBank/DDBJ databases">
        <authorList>
            <consortium name="SYNGENTA / RWTH Aachen University"/>
        </authorList>
    </citation>
    <scope>NUCLEOTIDE SEQUENCE</scope>
</reference>
<dbReference type="InterPro" id="IPR015889">
    <property type="entry name" value="Intradiol_dOase_core"/>
</dbReference>
<keyword evidence="3" id="KW-0479">Metal-binding</keyword>
<keyword evidence="9" id="KW-1185">Reference proteome</keyword>
<evidence type="ECO:0000256" key="5">
    <source>
        <dbReference type="ARBA" id="ARBA00023002"/>
    </source>
</evidence>
<dbReference type="PANTHER" id="PTHR33711:SF7">
    <property type="entry name" value="INTRADIOL RING-CLEAVAGE DIOXYGENASES DOMAIN-CONTAINING PROTEIN-RELATED"/>
    <property type="match status" value="1"/>
</dbReference>
<evidence type="ECO:0000256" key="4">
    <source>
        <dbReference type="ARBA" id="ARBA00022964"/>
    </source>
</evidence>
<dbReference type="Pfam" id="PF00775">
    <property type="entry name" value="Dioxygenase_C"/>
    <property type="match status" value="1"/>
</dbReference>
<evidence type="ECO:0000256" key="1">
    <source>
        <dbReference type="ARBA" id="ARBA00001965"/>
    </source>
</evidence>
<evidence type="ECO:0000259" key="7">
    <source>
        <dbReference type="PROSITE" id="PS00083"/>
    </source>
</evidence>
<evidence type="ECO:0000256" key="2">
    <source>
        <dbReference type="ARBA" id="ARBA00007825"/>
    </source>
</evidence>
<feature type="non-terminal residue" evidence="8">
    <location>
        <position position="1"/>
    </location>
</feature>
<dbReference type="Gene3D" id="2.60.130.10">
    <property type="entry name" value="Aromatic compound dioxygenase"/>
    <property type="match status" value="1"/>
</dbReference>
<dbReference type="AlphaFoldDB" id="A0AAV0BF40"/>
<feature type="domain" description="Intradiol ring-cleavage dioxygenases" evidence="7">
    <location>
        <begin position="146"/>
        <end position="174"/>
    </location>
</feature>
<sequence>AKKSGIEDIEDFLINLPNIGEQSIETITENAIRMNSNCPNPRTKFIFERLIYHLHTFAKEVNLKTDEWKAGIDFITKSGQMCSDVRQENILLSDVLGLSALVDGLSNAKPKGCTECSILGPFHTEDSEEVNASSLCSIPEDNNLTITGKIKDINGTPISGAKIDIWETDKDGLYDVQKIDRSGPDCRGIIFSDNEGNYKVKGLVPVAYSVPSDGPVGNLMKVLQRHSFRPAHIHFKIEAKGYQTLVTALYIEGDPFIKSDAVFGVKNSLVVKLEKNGDLSGNKSSNTENLWKLSFDFVLAENNAH</sequence>
<dbReference type="GO" id="GO:0018576">
    <property type="term" value="F:catechol 1,2-dioxygenase activity"/>
    <property type="evidence" value="ECO:0007669"/>
    <property type="project" value="InterPro"/>
</dbReference>
<dbReference type="InterPro" id="IPR000627">
    <property type="entry name" value="Intradiol_dOase_C"/>
</dbReference>
<dbReference type="PROSITE" id="PS00083">
    <property type="entry name" value="INTRADIOL_DIOXYGENAS"/>
    <property type="match status" value="1"/>
</dbReference>
<evidence type="ECO:0000313" key="9">
    <source>
        <dbReference type="Proteomes" id="UP001153365"/>
    </source>
</evidence>
<dbReference type="GO" id="GO:0008199">
    <property type="term" value="F:ferric iron binding"/>
    <property type="evidence" value="ECO:0007669"/>
    <property type="project" value="InterPro"/>
</dbReference>
<evidence type="ECO:0000256" key="6">
    <source>
        <dbReference type="ARBA" id="ARBA00023004"/>
    </source>
</evidence>
<keyword evidence="4 8" id="KW-0223">Dioxygenase</keyword>
<dbReference type="GO" id="GO:0009712">
    <property type="term" value="P:catechol-containing compound metabolic process"/>
    <property type="evidence" value="ECO:0007669"/>
    <property type="project" value="InterPro"/>
</dbReference>
<organism evidence="8 9">
    <name type="scientific">Phakopsora pachyrhizi</name>
    <name type="common">Asian soybean rust disease fungus</name>
    <dbReference type="NCBI Taxonomy" id="170000"/>
    <lineage>
        <taxon>Eukaryota</taxon>
        <taxon>Fungi</taxon>
        <taxon>Dikarya</taxon>
        <taxon>Basidiomycota</taxon>
        <taxon>Pucciniomycotina</taxon>
        <taxon>Pucciniomycetes</taxon>
        <taxon>Pucciniales</taxon>
        <taxon>Phakopsoraceae</taxon>
        <taxon>Phakopsora</taxon>
    </lineage>
</organism>
<keyword evidence="6" id="KW-0408">Iron</keyword>
<dbReference type="Proteomes" id="UP001153365">
    <property type="component" value="Unassembled WGS sequence"/>
</dbReference>
<dbReference type="InterPro" id="IPR007535">
    <property type="entry name" value="Catechol_dOase_N"/>
</dbReference>
<dbReference type="Pfam" id="PF04444">
    <property type="entry name" value="Dioxygenase_N"/>
    <property type="match status" value="1"/>
</dbReference>
<comment type="similarity">
    <text evidence="2">Belongs to the intradiol ring-cleavage dioxygenase family.</text>
</comment>
<dbReference type="SUPFAM" id="SSF49482">
    <property type="entry name" value="Aromatic compound dioxygenase"/>
    <property type="match status" value="1"/>
</dbReference>
<protein>
    <submittedName>
        <fullName evidence="8">Intradiol ring-cleavage dioxygenase</fullName>
    </submittedName>
</protein>
<dbReference type="InterPro" id="IPR050770">
    <property type="entry name" value="Intradiol_RC_Dioxygenase"/>
</dbReference>
<gene>
    <name evidence="8" type="ORF">PPACK8108_LOCUS20086</name>
</gene>
<evidence type="ECO:0000256" key="3">
    <source>
        <dbReference type="ARBA" id="ARBA00022723"/>
    </source>
</evidence>
<proteinExistence type="inferred from homology"/>
<keyword evidence="5" id="KW-0560">Oxidoreductase</keyword>